<evidence type="ECO:0000256" key="3">
    <source>
        <dbReference type="ARBA" id="ARBA00022676"/>
    </source>
</evidence>
<evidence type="ECO:0000256" key="2">
    <source>
        <dbReference type="ARBA" id="ARBA00022475"/>
    </source>
</evidence>
<keyword evidence="13" id="KW-1185">Reference proteome</keyword>
<sequence>MSAVFEKPSLLQRAVPLFRGFDLPLLLIILMLSAVGLTAMYSSGYDHGTRFVDHARNMLIAAAILFMAAQVPPSRIMATAVPLYVVGVVLLVAVELAGITKKGATRWINVGIVIQPSEILKIAMPMMLAWWFQKREGQLRALDFVVAAVLLAVPVGLIMKQPDLGTSLLVLASGLSVIFFAGLAWKLVLPPVLLGAVGIVVLVAMEPQLCAEGVRWSVLHEYQQQRICTLLDPTRDPLGKGFHIIQGMIAIGAGGLWGKGFMAGTQTHLEFIPERTTDFIFAAYSEEFGLAGNVLILVGFIALIWRALAIALRSGSLFGRLMAGAVGMIFFVYAFVNMGMVSGILPVVGVPLPFISYGGTAMVTLGLALGILMSVARAERLGDPKP</sequence>
<feature type="transmembrane region" description="Helical" evidence="11">
    <location>
        <begin position="321"/>
        <end position="348"/>
    </location>
</feature>
<comment type="catalytic activity">
    <reaction evidence="11">
        <text>[GlcNAc-(1-&gt;4)-Mur2Ac(oyl-L-Ala-gamma-D-Glu-L-Lys-D-Ala-D-Ala)](n)-di-trans,octa-cis-undecaprenyl diphosphate + beta-D-GlcNAc-(1-&gt;4)-Mur2Ac(oyl-L-Ala-gamma-D-Glu-L-Lys-D-Ala-D-Ala)-di-trans,octa-cis-undecaprenyl diphosphate = [GlcNAc-(1-&gt;4)-Mur2Ac(oyl-L-Ala-gamma-D-Glu-L-Lys-D-Ala-D-Ala)](n+1)-di-trans,octa-cis-undecaprenyl diphosphate + di-trans,octa-cis-undecaprenyl diphosphate + H(+)</text>
        <dbReference type="Rhea" id="RHEA:23708"/>
        <dbReference type="Rhea" id="RHEA-COMP:9602"/>
        <dbReference type="Rhea" id="RHEA-COMP:9603"/>
        <dbReference type="ChEBI" id="CHEBI:15378"/>
        <dbReference type="ChEBI" id="CHEBI:58405"/>
        <dbReference type="ChEBI" id="CHEBI:60033"/>
        <dbReference type="ChEBI" id="CHEBI:78435"/>
        <dbReference type="EC" id="2.4.99.28"/>
    </reaction>
</comment>
<evidence type="ECO:0000256" key="10">
    <source>
        <dbReference type="ARBA" id="ARBA00023316"/>
    </source>
</evidence>
<keyword evidence="8 11" id="KW-1133">Transmembrane helix</keyword>
<evidence type="ECO:0000256" key="11">
    <source>
        <dbReference type="HAMAP-Rule" id="MF_02079"/>
    </source>
</evidence>
<dbReference type="InterPro" id="IPR011923">
    <property type="entry name" value="RodA/MrdB"/>
</dbReference>
<evidence type="ECO:0000256" key="4">
    <source>
        <dbReference type="ARBA" id="ARBA00022679"/>
    </source>
</evidence>
<comment type="caution">
    <text evidence="12">The sequence shown here is derived from an EMBL/GenBank/DDBJ whole genome shotgun (WGS) entry which is preliminary data.</text>
</comment>
<feature type="transmembrane region" description="Helical" evidence="11">
    <location>
        <begin position="288"/>
        <end position="309"/>
    </location>
</feature>
<keyword evidence="7 11" id="KW-0573">Peptidoglycan synthesis</keyword>
<dbReference type="HAMAP" id="MF_02079">
    <property type="entry name" value="PGT_RodA"/>
    <property type="match status" value="1"/>
</dbReference>
<dbReference type="RefSeq" id="WP_345060631.1">
    <property type="nucleotide sequence ID" value="NZ_BAABEX010000003.1"/>
</dbReference>
<gene>
    <name evidence="11 12" type="primary">rodA</name>
    <name evidence="11" type="synonym">mrdB</name>
    <name evidence="12" type="ORF">GCM10023090_03520</name>
</gene>
<dbReference type="NCBIfam" id="TIGR02210">
    <property type="entry name" value="rodA_shape"/>
    <property type="match status" value="1"/>
</dbReference>
<feature type="transmembrane region" description="Helical" evidence="11">
    <location>
        <begin position="83"/>
        <end position="100"/>
    </location>
</feature>
<keyword evidence="4 11" id="KW-0808">Transferase</keyword>
<evidence type="ECO:0000256" key="8">
    <source>
        <dbReference type="ARBA" id="ARBA00022989"/>
    </source>
</evidence>
<feature type="transmembrane region" description="Helical" evidence="11">
    <location>
        <begin position="354"/>
        <end position="376"/>
    </location>
</feature>
<keyword evidence="11" id="KW-0997">Cell inner membrane</keyword>
<evidence type="ECO:0000313" key="12">
    <source>
        <dbReference type="EMBL" id="GAA4418484.1"/>
    </source>
</evidence>
<comment type="subcellular location">
    <subcellularLocation>
        <location evidence="11">Cell inner membrane</location>
        <topology evidence="11">Multi-pass membrane protein</topology>
    </subcellularLocation>
    <subcellularLocation>
        <location evidence="1">Membrane</location>
        <topology evidence="1">Multi-pass membrane protein</topology>
    </subcellularLocation>
</comment>
<accession>A0ABP8KYU7</accession>
<protein>
    <recommendedName>
        <fullName evidence="11">Peptidoglycan glycosyltransferase MrdB</fullName>
        <shortName evidence="11">PGT</shortName>
        <ecNumber evidence="11">2.4.99.28</ecNumber>
    </recommendedName>
    <alternativeName>
        <fullName evidence="11">Cell elongation protein RodA</fullName>
    </alternativeName>
    <alternativeName>
        <fullName evidence="11">Cell wall polymerase</fullName>
    </alternativeName>
    <alternativeName>
        <fullName evidence="11">Peptidoglycan polymerase</fullName>
        <shortName evidence="11">PG polymerase</shortName>
    </alternativeName>
</protein>
<keyword evidence="2 11" id="KW-1003">Cell membrane</keyword>
<dbReference type="PANTHER" id="PTHR30474:SF1">
    <property type="entry name" value="PEPTIDOGLYCAN GLYCOSYLTRANSFERASE MRDB"/>
    <property type="match status" value="1"/>
</dbReference>
<comment type="pathway">
    <text evidence="11">Cell wall biogenesis; peptidoglycan biosynthesis.</text>
</comment>
<organism evidence="12 13">
    <name type="scientific">Acidovorax lacteus</name>
    <dbReference type="NCBI Taxonomy" id="1924988"/>
    <lineage>
        <taxon>Bacteria</taxon>
        <taxon>Pseudomonadati</taxon>
        <taxon>Pseudomonadota</taxon>
        <taxon>Betaproteobacteria</taxon>
        <taxon>Burkholderiales</taxon>
        <taxon>Comamonadaceae</taxon>
        <taxon>Acidovorax</taxon>
    </lineage>
</organism>
<name>A0ABP8KYU7_9BURK</name>
<proteinExistence type="inferred from homology"/>
<evidence type="ECO:0000256" key="6">
    <source>
        <dbReference type="ARBA" id="ARBA00022960"/>
    </source>
</evidence>
<dbReference type="EMBL" id="BAABEX010000003">
    <property type="protein sequence ID" value="GAA4418484.1"/>
    <property type="molecule type" value="Genomic_DNA"/>
</dbReference>
<feature type="transmembrane region" description="Helical" evidence="11">
    <location>
        <begin position="112"/>
        <end position="132"/>
    </location>
</feature>
<dbReference type="InterPro" id="IPR001182">
    <property type="entry name" value="FtsW/RodA"/>
</dbReference>
<comment type="function">
    <text evidence="11">Peptidoglycan polymerase that is essential for cell wall elongation.</text>
</comment>
<keyword evidence="3 11" id="KW-0328">Glycosyltransferase</keyword>
<dbReference type="PROSITE" id="PS00428">
    <property type="entry name" value="FTSW_RODA_SPOVE"/>
    <property type="match status" value="1"/>
</dbReference>
<keyword evidence="6 11" id="KW-0133">Cell shape</keyword>
<comment type="similarity">
    <text evidence="11">Belongs to the SEDS family. MrdB/RodA subfamily.</text>
</comment>
<dbReference type="EC" id="2.4.99.28" evidence="11"/>
<evidence type="ECO:0000256" key="7">
    <source>
        <dbReference type="ARBA" id="ARBA00022984"/>
    </source>
</evidence>
<reference evidence="13" key="1">
    <citation type="journal article" date="2019" name="Int. J. Syst. Evol. Microbiol.">
        <title>The Global Catalogue of Microorganisms (GCM) 10K type strain sequencing project: providing services to taxonomists for standard genome sequencing and annotation.</title>
        <authorList>
            <consortium name="The Broad Institute Genomics Platform"/>
            <consortium name="The Broad Institute Genome Sequencing Center for Infectious Disease"/>
            <person name="Wu L."/>
            <person name="Ma J."/>
        </authorList>
    </citation>
    <scope>NUCLEOTIDE SEQUENCE [LARGE SCALE GENOMIC DNA]</scope>
    <source>
        <strain evidence="13">JCM 31890</strain>
    </source>
</reference>
<dbReference type="Proteomes" id="UP001501788">
    <property type="component" value="Unassembled WGS sequence"/>
</dbReference>
<keyword evidence="5 11" id="KW-0812">Transmembrane</keyword>
<dbReference type="Pfam" id="PF01098">
    <property type="entry name" value="FTSW_RODA_SPOVE"/>
    <property type="match status" value="1"/>
</dbReference>
<feature type="transmembrane region" description="Helical" evidence="11">
    <location>
        <begin position="139"/>
        <end position="158"/>
    </location>
</feature>
<evidence type="ECO:0000256" key="1">
    <source>
        <dbReference type="ARBA" id="ARBA00004141"/>
    </source>
</evidence>
<feature type="transmembrane region" description="Helical" evidence="11">
    <location>
        <begin position="164"/>
        <end position="185"/>
    </location>
</feature>
<feature type="transmembrane region" description="Helical" evidence="11">
    <location>
        <begin position="54"/>
        <end position="71"/>
    </location>
</feature>
<dbReference type="InterPro" id="IPR018365">
    <property type="entry name" value="Cell_cycle_FtsW-rel_CS"/>
</dbReference>
<evidence type="ECO:0000256" key="9">
    <source>
        <dbReference type="ARBA" id="ARBA00023136"/>
    </source>
</evidence>
<evidence type="ECO:0000313" key="13">
    <source>
        <dbReference type="Proteomes" id="UP001501788"/>
    </source>
</evidence>
<evidence type="ECO:0000256" key="5">
    <source>
        <dbReference type="ARBA" id="ARBA00022692"/>
    </source>
</evidence>
<feature type="transmembrane region" description="Helical" evidence="11">
    <location>
        <begin position="21"/>
        <end position="42"/>
    </location>
</feature>
<keyword evidence="10 11" id="KW-0961">Cell wall biogenesis/degradation</keyword>
<keyword evidence="9 11" id="KW-0472">Membrane</keyword>
<dbReference type="PANTHER" id="PTHR30474">
    <property type="entry name" value="CELL CYCLE PROTEIN"/>
    <property type="match status" value="1"/>
</dbReference>